<dbReference type="Pfam" id="PF14441">
    <property type="entry name" value="OTT_1508_deam"/>
    <property type="match status" value="1"/>
</dbReference>
<feature type="compositionally biased region" description="Polar residues" evidence="1">
    <location>
        <begin position="665"/>
        <end position="674"/>
    </location>
</feature>
<gene>
    <name evidence="2" type="ORF">CFIO01_04956</name>
</gene>
<dbReference type="OrthoDB" id="4840982at2759"/>
<dbReference type="EMBL" id="JARH01000898">
    <property type="protein sequence ID" value="EXF75496.1"/>
    <property type="molecule type" value="Genomic_DNA"/>
</dbReference>
<feature type="compositionally biased region" description="Polar residues" evidence="1">
    <location>
        <begin position="535"/>
        <end position="551"/>
    </location>
</feature>
<accession>A0A010R5L9</accession>
<protein>
    <submittedName>
        <fullName evidence="2">Uncharacterized protein</fullName>
    </submittedName>
</protein>
<organism evidence="2 3">
    <name type="scientific">Colletotrichum fioriniae PJ7</name>
    <dbReference type="NCBI Taxonomy" id="1445577"/>
    <lineage>
        <taxon>Eukaryota</taxon>
        <taxon>Fungi</taxon>
        <taxon>Dikarya</taxon>
        <taxon>Ascomycota</taxon>
        <taxon>Pezizomycotina</taxon>
        <taxon>Sordariomycetes</taxon>
        <taxon>Hypocreomycetidae</taxon>
        <taxon>Glomerellales</taxon>
        <taxon>Glomerellaceae</taxon>
        <taxon>Colletotrichum</taxon>
        <taxon>Colletotrichum acutatum species complex</taxon>
    </lineage>
</organism>
<dbReference type="KEGG" id="cfj:CFIO01_04956"/>
<evidence type="ECO:0000313" key="2">
    <source>
        <dbReference type="EMBL" id="EXF75496.1"/>
    </source>
</evidence>
<dbReference type="AlphaFoldDB" id="A0A010R5L9"/>
<feature type="region of interest" description="Disordered" evidence="1">
    <location>
        <begin position="535"/>
        <end position="687"/>
    </location>
</feature>
<dbReference type="InterPro" id="IPR027796">
    <property type="entry name" value="OTT_1508_deam-like"/>
</dbReference>
<name>A0A010R5L9_9PEZI</name>
<dbReference type="HOGENOM" id="CLU_365620_0_0_1"/>
<reference evidence="2 3" key="1">
    <citation type="submission" date="2014-02" db="EMBL/GenBank/DDBJ databases">
        <title>The genome sequence of Colletotrichum fioriniae PJ7.</title>
        <authorList>
            <person name="Baroncelli R."/>
            <person name="Thon M.R."/>
        </authorList>
    </citation>
    <scope>NUCLEOTIDE SEQUENCE [LARGE SCALE GENOMIC DNA]</scope>
    <source>
        <strain evidence="2 3">PJ7</strain>
    </source>
</reference>
<proteinExistence type="predicted"/>
<dbReference type="Proteomes" id="UP000020467">
    <property type="component" value="Unassembled WGS sequence"/>
</dbReference>
<dbReference type="eggNOG" id="ENOG502RXAF">
    <property type="taxonomic scope" value="Eukaryota"/>
</dbReference>
<sequence length="763" mass="87115">MAQYYAIARSYKKPWAPTLRARLVIMDITISTLLTHNVLVKYWPSEGDAAAVACAENISLLHLLSKRQHEPQRNPPLLNPIEEKGRTLHFSRERSLCGAFAFLSSIDGNPGFVPAVYIEERTEQRRLEIVVAVNKKSPHDGEEILLEIKRGFEQIFLQLKGLDGKHPRSEIEDGVFKEIVRMCYKRILKRIREEPAARVGRSQGRPTKKRQSIDTLLETLNIYFTQPGNSTVQSQNLLARARDIRKSVGRWRKYQDPSMLKCLVEDMFQLSRVDHFEKLVHMIPHTEMDPGSKTSLCNMISKVSRYREVSRHIYRTAKKYPIARYAEVVTVNLTCFAPGAYERRAARERCPELTKALARNGVTKGPDRVLRDAWSQENHQDVNVAFERQAKDVLKNAKVHAEVQLIYHYHLKGRHSDLPPRIIRSSKDACYLCNAFIEAEKTFYTSRCHGRLYPSWKLPRVASRPDLAQRFSELLKGRIISAYDNLSRFKAKCPKADPAESTISTLNWSVSTEAEEPSVPTAPSGIDVVIVTTENETNNQEIPQDIEAQNDSVEHEDMIQEEPQEGDRDGQQESTPGVIVPDTEEIPNKASQTDEPVESSLHNENEEEEEERENPQGQPAEDSKATIVVGQDDETQTKDASPGRKNASPIQEDHIPRISPAIRISDSTRIQSQSPDRRSEPRRKQRPIRIRTSYAVIRKTYCSGEVSTKTSVYSIEETTIYSNNGKIETRKRTFPRAGEEDTVLRERMLPARIRFMMKILANV</sequence>
<keyword evidence="3" id="KW-1185">Reference proteome</keyword>
<evidence type="ECO:0000313" key="3">
    <source>
        <dbReference type="Proteomes" id="UP000020467"/>
    </source>
</evidence>
<comment type="caution">
    <text evidence="2">The sequence shown here is derived from an EMBL/GenBank/DDBJ whole genome shotgun (WGS) entry which is preliminary data.</text>
</comment>
<evidence type="ECO:0000256" key="1">
    <source>
        <dbReference type="SAM" id="MobiDB-lite"/>
    </source>
</evidence>